<dbReference type="EMBL" id="JBCITK010000001">
    <property type="protein sequence ID" value="MEN0642878.1"/>
    <property type="molecule type" value="Genomic_DNA"/>
</dbReference>
<sequence length="139" mass="16072">MRTIFTFICLIVMVIPLVSCKNQEREQTPPAQVQSVGDYEEAIQTLTLQVVYENGEEVRVHYVQNDQEEWVYHNDLVAGVTEENLQEKIDELTIDPQTFSEVVLQQVRYVFDFGGTYDVLDLAITFTDGKEKRYGTNDQ</sequence>
<keyword evidence="2" id="KW-1185">Reference proteome</keyword>
<dbReference type="Proteomes" id="UP001418796">
    <property type="component" value="Unassembled WGS sequence"/>
</dbReference>
<proteinExistence type="predicted"/>
<evidence type="ECO:0000313" key="2">
    <source>
        <dbReference type="Proteomes" id="UP001418796"/>
    </source>
</evidence>
<reference evidence="1 2" key="1">
    <citation type="submission" date="2024-03" db="EMBL/GenBank/DDBJ databases">
        <title>Bacilli Hybrid Assemblies.</title>
        <authorList>
            <person name="Kovac J."/>
        </authorList>
    </citation>
    <scope>NUCLEOTIDE SEQUENCE [LARGE SCALE GENOMIC DNA]</scope>
    <source>
        <strain evidence="1 2">FSL R7-0666</strain>
    </source>
</reference>
<name>A0ABU9VG46_9BACI</name>
<evidence type="ECO:0000313" key="1">
    <source>
        <dbReference type="EMBL" id="MEN0642878.1"/>
    </source>
</evidence>
<gene>
    <name evidence="1" type="ORF">MKY91_06940</name>
</gene>
<protein>
    <recommendedName>
        <fullName evidence="3">Beta-lactamase-inhibitor-like PepSY-like domain-containing protein</fullName>
    </recommendedName>
</protein>
<organism evidence="1 2">
    <name type="scientific">Alkalicoccobacillus gibsonii</name>
    <dbReference type="NCBI Taxonomy" id="79881"/>
    <lineage>
        <taxon>Bacteria</taxon>
        <taxon>Bacillati</taxon>
        <taxon>Bacillota</taxon>
        <taxon>Bacilli</taxon>
        <taxon>Bacillales</taxon>
        <taxon>Bacillaceae</taxon>
        <taxon>Alkalicoccobacillus</taxon>
    </lineage>
</organism>
<evidence type="ECO:0008006" key="3">
    <source>
        <dbReference type="Google" id="ProtNLM"/>
    </source>
</evidence>
<comment type="caution">
    <text evidence="1">The sequence shown here is derived from an EMBL/GenBank/DDBJ whole genome shotgun (WGS) entry which is preliminary data.</text>
</comment>
<accession>A0ABU9VG46</accession>
<dbReference type="RefSeq" id="WP_343129905.1">
    <property type="nucleotide sequence ID" value="NZ_JBCITK010000001.1"/>
</dbReference>